<gene>
    <name evidence="1" type="ORF">PACLA_8A036442</name>
</gene>
<dbReference type="EMBL" id="CACRXK020002932">
    <property type="protein sequence ID" value="CAB3996716.1"/>
    <property type="molecule type" value="Genomic_DNA"/>
</dbReference>
<organism evidence="1 2">
    <name type="scientific">Paramuricea clavata</name>
    <name type="common">Red gorgonian</name>
    <name type="synonym">Violescent sea-whip</name>
    <dbReference type="NCBI Taxonomy" id="317549"/>
    <lineage>
        <taxon>Eukaryota</taxon>
        <taxon>Metazoa</taxon>
        <taxon>Cnidaria</taxon>
        <taxon>Anthozoa</taxon>
        <taxon>Octocorallia</taxon>
        <taxon>Malacalcyonacea</taxon>
        <taxon>Plexauridae</taxon>
        <taxon>Paramuricea</taxon>
    </lineage>
</organism>
<accession>A0A6S7H287</accession>
<dbReference type="AlphaFoldDB" id="A0A6S7H287"/>
<proteinExistence type="predicted"/>
<name>A0A6S7H287_PARCT</name>
<keyword evidence="2" id="KW-1185">Reference proteome</keyword>
<protein>
    <submittedName>
        <fullName evidence="1">Uncharacterized protein</fullName>
    </submittedName>
</protein>
<dbReference type="Proteomes" id="UP001152795">
    <property type="component" value="Unassembled WGS sequence"/>
</dbReference>
<evidence type="ECO:0000313" key="1">
    <source>
        <dbReference type="EMBL" id="CAB3996716.1"/>
    </source>
</evidence>
<sequence>MVYIVHDTSGYKQMSVHEEASSQQSCAQVEAKRRHNVTATFTLKKICLLLGTGAVFLLTMKFESSRLTTFLWYTSGLGLIWLLYDMVAHASVGWCTEQILRRSFQAAHYLVRLLFLDLWNSRPKKK</sequence>
<evidence type="ECO:0000313" key="2">
    <source>
        <dbReference type="Proteomes" id="UP001152795"/>
    </source>
</evidence>
<reference evidence="1" key="1">
    <citation type="submission" date="2020-04" db="EMBL/GenBank/DDBJ databases">
        <authorList>
            <person name="Alioto T."/>
            <person name="Alioto T."/>
            <person name="Gomez Garrido J."/>
        </authorList>
    </citation>
    <scope>NUCLEOTIDE SEQUENCE</scope>
    <source>
        <strain evidence="1">A484AB</strain>
    </source>
</reference>
<comment type="caution">
    <text evidence="1">The sequence shown here is derived from an EMBL/GenBank/DDBJ whole genome shotgun (WGS) entry which is preliminary data.</text>
</comment>